<feature type="domain" description="HicB-like antitoxin of toxin-antitoxin system" evidence="1">
    <location>
        <begin position="34"/>
        <end position="81"/>
    </location>
</feature>
<dbReference type="AlphaFoldDB" id="A0A2Z3H2L8"/>
<dbReference type="OrthoDB" id="9807959at2"/>
<accession>A0A2Z3H2L8</accession>
<dbReference type="Gene3D" id="3.30.160.250">
    <property type="match status" value="1"/>
</dbReference>
<dbReference type="InterPro" id="IPR031807">
    <property type="entry name" value="HicB-like"/>
</dbReference>
<dbReference type="EMBL" id="CP025958">
    <property type="protein sequence ID" value="AWM41029.1"/>
    <property type="molecule type" value="Genomic_DNA"/>
</dbReference>
<sequence length="87" mass="9115">MILVVPEGRAVPNAQPIVVQVTVSVTALVYPEPEAGGYSAAVPALPGCYTEGETLDEVRANLREAAEAWLAAAHDHASHAPRREGEA</sequence>
<dbReference type="KEGG" id="gog:C1280_31280"/>
<dbReference type="InterPro" id="IPR051404">
    <property type="entry name" value="TA_system_antitoxin"/>
</dbReference>
<dbReference type="PANTHER" id="PTHR34504">
    <property type="entry name" value="ANTITOXIN HICB"/>
    <property type="match status" value="1"/>
</dbReference>
<evidence type="ECO:0000259" key="1">
    <source>
        <dbReference type="Pfam" id="PF15919"/>
    </source>
</evidence>
<dbReference type="PANTHER" id="PTHR34504:SF2">
    <property type="entry name" value="UPF0150 PROTEIN SSL0259"/>
    <property type="match status" value="1"/>
</dbReference>
<name>A0A2Z3H2L8_9BACT</name>
<evidence type="ECO:0000313" key="2">
    <source>
        <dbReference type="EMBL" id="AWM41029.1"/>
    </source>
</evidence>
<proteinExistence type="predicted"/>
<dbReference type="Proteomes" id="UP000245802">
    <property type="component" value="Chromosome"/>
</dbReference>
<dbReference type="Pfam" id="PF15919">
    <property type="entry name" value="HicB_lk_antitox"/>
    <property type="match status" value="1"/>
</dbReference>
<keyword evidence="3" id="KW-1185">Reference proteome</keyword>
<protein>
    <submittedName>
        <fullName evidence="2">Type II toxin-antitoxin system HicB family antitoxin</fullName>
    </submittedName>
</protein>
<dbReference type="InterPro" id="IPR035069">
    <property type="entry name" value="TTHA1013/TTHA0281-like"/>
</dbReference>
<reference evidence="2 3" key="1">
    <citation type="submission" date="2018-01" db="EMBL/GenBank/DDBJ databases">
        <title>G. obscuriglobus.</title>
        <authorList>
            <person name="Franke J."/>
            <person name="Blomberg W."/>
            <person name="Selmecki A."/>
        </authorList>
    </citation>
    <scope>NUCLEOTIDE SEQUENCE [LARGE SCALE GENOMIC DNA]</scope>
    <source>
        <strain evidence="2 3">DSM 5831</strain>
    </source>
</reference>
<dbReference type="SUPFAM" id="SSF143100">
    <property type="entry name" value="TTHA1013/TTHA0281-like"/>
    <property type="match status" value="1"/>
</dbReference>
<organism evidence="2 3">
    <name type="scientific">Gemmata obscuriglobus</name>
    <dbReference type="NCBI Taxonomy" id="114"/>
    <lineage>
        <taxon>Bacteria</taxon>
        <taxon>Pseudomonadati</taxon>
        <taxon>Planctomycetota</taxon>
        <taxon>Planctomycetia</taxon>
        <taxon>Gemmatales</taxon>
        <taxon>Gemmataceae</taxon>
        <taxon>Gemmata</taxon>
    </lineage>
</organism>
<evidence type="ECO:0000313" key="3">
    <source>
        <dbReference type="Proteomes" id="UP000245802"/>
    </source>
</evidence>
<gene>
    <name evidence="2" type="ORF">C1280_31280</name>
</gene>